<dbReference type="GO" id="GO:0005694">
    <property type="term" value="C:chromosome"/>
    <property type="evidence" value="ECO:0007669"/>
    <property type="project" value="TreeGrafter"/>
</dbReference>
<protein>
    <recommendedName>
        <fullName evidence="7">DNA 3'-5' helicase</fullName>
        <ecNumber evidence="7">5.6.2.4</ecNumber>
    </recommendedName>
</protein>
<evidence type="ECO:0000256" key="7">
    <source>
        <dbReference type="ARBA" id="ARBA00034808"/>
    </source>
</evidence>
<feature type="domain" description="Helicase ATP-binding" evidence="8">
    <location>
        <begin position="13"/>
        <end position="193"/>
    </location>
</feature>
<dbReference type="Pfam" id="PF00270">
    <property type="entry name" value="DEAD"/>
    <property type="match status" value="1"/>
</dbReference>
<evidence type="ECO:0000256" key="5">
    <source>
        <dbReference type="ARBA" id="ARBA00022840"/>
    </source>
</evidence>
<accession>A0A1E7EWU5</accession>
<dbReference type="Gene3D" id="3.40.50.300">
    <property type="entry name" value="P-loop containing nucleotide triphosphate hydrolases"/>
    <property type="match status" value="2"/>
</dbReference>
<dbReference type="OrthoDB" id="75161at2759"/>
<dbReference type="KEGG" id="fcy:FRACYDRAFT_150130"/>
<keyword evidence="4" id="KW-0347">Helicase</keyword>
<dbReference type="Proteomes" id="UP000095751">
    <property type="component" value="Unassembled WGS sequence"/>
</dbReference>
<evidence type="ECO:0000256" key="6">
    <source>
        <dbReference type="ARBA" id="ARBA00034617"/>
    </source>
</evidence>
<evidence type="ECO:0000259" key="8">
    <source>
        <dbReference type="PROSITE" id="PS51192"/>
    </source>
</evidence>
<dbReference type="GO" id="GO:0005634">
    <property type="term" value="C:nucleus"/>
    <property type="evidence" value="ECO:0007669"/>
    <property type="project" value="TreeGrafter"/>
</dbReference>
<dbReference type="GO" id="GO:0005737">
    <property type="term" value="C:cytoplasm"/>
    <property type="evidence" value="ECO:0007669"/>
    <property type="project" value="TreeGrafter"/>
</dbReference>
<dbReference type="EMBL" id="KV784373">
    <property type="protein sequence ID" value="OEU10275.1"/>
    <property type="molecule type" value="Genomic_DNA"/>
</dbReference>
<dbReference type="Pfam" id="PF00271">
    <property type="entry name" value="Helicase_C"/>
    <property type="match status" value="1"/>
</dbReference>
<proteinExistence type="inferred from homology"/>
<dbReference type="InterPro" id="IPR011545">
    <property type="entry name" value="DEAD/DEAH_box_helicase_dom"/>
</dbReference>
<sequence>GHDSFRNGQEWAIQRCLEQKRSLLVAPTGFGKSLCYALPAALMEGVCVVVSPLISLIQDQLRSLPPRIPAATLSGSISASKTAAILDDIVRKRLKILFVSPERLTSPAFRRLFNLTWNPETKTKERKFPEISLLCIDEAHCISQWAHNFRPCFLRFKGFLKIMKPKSILAITATAGPRVIADIGQTLDINNHEERLAVLSGILTRSISKKHDKKRPYAGKLSKGSVIVYVWRQKDTEAVAESIVAAGVSGGVVVYHGGMDATARAKSQSRFMRGKARIVVATVAFGLGIDKADIIGVIHLYLSNSPEHYLQEIGRAGRDGRPA</sequence>
<dbReference type="NCBIfam" id="TIGR00614">
    <property type="entry name" value="recQ_fam"/>
    <property type="match status" value="1"/>
</dbReference>
<dbReference type="GO" id="GO:0003676">
    <property type="term" value="F:nucleic acid binding"/>
    <property type="evidence" value="ECO:0007669"/>
    <property type="project" value="InterPro"/>
</dbReference>
<evidence type="ECO:0000256" key="1">
    <source>
        <dbReference type="ARBA" id="ARBA00005446"/>
    </source>
</evidence>
<feature type="non-terminal residue" evidence="10">
    <location>
        <position position="323"/>
    </location>
</feature>
<gene>
    <name evidence="10" type="primary">Rec5a</name>
    <name evidence="10" type="ORF">FRACYDRAFT_150130</name>
</gene>
<dbReference type="PROSITE" id="PS51194">
    <property type="entry name" value="HELICASE_CTER"/>
    <property type="match status" value="1"/>
</dbReference>
<keyword evidence="11" id="KW-1185">Reference proteome</keyword>
<name>A0A1E7EWU5_9STRA</name>
<evidence type="ECO:0000313" key="10">
    <source>
        <dbReference type="EMBL" id="OEU10275.1"/>
    </source>
</evidence>
<dbReference type="InterPro" id="IPR027417">
    <property type="entry name" value="P-loop_NTPase"/>
</dbReference>
<feature type="domain" description="Helicase C-terminal" evidence="9">
    <location>
        <begin position="213"/>
        <end position="323"/>
    </location>
</feature>
<dbReference type="InParanoid" id="A0A1E7EWU5"/>
<dbReference type="GO" id="GO:0005524">
    <property type="term" value="F:ATP binding"/>
    <property type="evidence" value="ECO:0007669"/>
    <property type="project" value="UniProtKB-KW"/>
</dbReference>
<evidence type="ECO:0000256" key="4">
    <source>
        <dbReference type="ARBA" id="ARBA00022806"/>
    </source>
</evidence>
<evidence type="ECO:0000313" key="11">
    <source>
        <dbReference type="Proteomes" id="UP000095751"/>
    </source>
</evidence>
<dbReference type="GO" id="GO:0016787">
    <property type="term" value="F:hydrolase activity"/>
    <property type="evidence" value="ECO:0007669"/>
    <property type="project" value="UniProtKB-KW"/>
</dbReference>
<organism evidence="10 11">
    <name type="scientific">Fragilariopsis cylindrus CCMP1102</name>
    <dbReference type="NCBI Taxonomy" id="635003"/>
    <lineage>
        <taxon>Eukaryota</taxon>
        <taxon>Sar</taxon>
        <taxon>Stramenopiles</taxon>
        <taxon>Ochrophyta</taxon>
        <taxon>Bacillariophyta</taxon>
        <taxon>Bacillariophyceae</taxon>
        <taxon>Bacillariophycidae</taxon>
        <taxon>Bacillariales</taxon>
        <taxon>Bacillariaceae</taxon>
        <taxon>Fragilariopsis</taxon>
    </lineage>
</organism>
<keyword evidence="5" id="KW-0067">ATP-binding</keyword>
<keyword evidence="2" id="KW-0547">Nucleotide-binding</keyword>
<comment type="catalytic activity">
    <reaction evidence="6">
        <text>Couples ATP hydrolysis with the unwinding of duplex DNA by translocating in the 3'-5' direction.</text>
        <dbReference type="EC" id="5.6.2.4"/>
    </reaction>
</comment>
<evidence type="ECO:0000256" key="3">
    <source>
        <dbReference type="ARBA" id="ARBA00022801"/>
    </source>
</evidence>
<dbReference type="PANTHER" id="PTHR13710:SF108">
    <property type="entry name" value="ATP-DEPENDENT DNA HELICASE Q4"/>
    <property type="match status" value="1"/>
</dbReference>
<comment type="similarity">
    <text evidence="1">Belongs to the helicase family. RecQ subfamily.</text>
</comment>
<dbReference type="InterPro" id="IPR004589">
    <property type="entry name" value="DNA_helicase_ATP-dep_RecQ"/>
</dbReference>
<reference evidence="10 11" key="1">
    <citation type="submission" date="2016-09" db="EMBL/GenBank/DDBJ databases">
        <title>Extensive genetic diversity and differential bi-allelic expression allows diatom success in the polar Southern Ocean.</title>
        <authorList>
            <consortium name="DOE Joint Genome Institute"/>
            <person name="Mock T."/>
            <person name="Otillar R.P."/>
            <person name="Strauss J."/>
            <person name="Dupont C."/>
            <person name="Frickenhaus S."/>
            <person name="Maumus F."/>
            <person name="Mcmullan M."/>
            <person name="Sanges R."/>
            <person name="Schmutz J."/>
            <person name="Toseland A."/>
            <person name="Valas R."/>
            <person name="Veluchamy A."/>
            <person name="Ward B.J."/>
            <person name="Allen A."/>
            <person name="Barry K."/>
            <person name="Falciatore A."/>
            <person name="Ferrante M."/>
            <person name="Fortunato A.E."/>
            <person name="Gloeckner G."/>
            <person name="Gruber A."/>
            <person name="Hipkin R."/>
            <person name="Janech M."/>
            <person name="Kroth P."/>
            <person name="Leese F."/>
            <person name="Lindquist E."/>
            <person name="Lyon B.R."/>
            <person name="Martin J."/>
            <person name="Mayer C."/>
            <person name="Parker M."/>
            <person name="Quesneville H."/>
            <person name="Raymond J."/>
            <person name="Uhlig C."/>
            <person name="Valentin K.U."/>
            <person name="Worden A.Z."/>
            <person name="Armbrust E.V."/>
            <person name="Bowler C."/>
            <person name="Green B."/>
            <person name="Moulton V."/>
            <person name="Van Oosterhout C."/>
            <person name="Grigoriev I."/>
        </authorList>
    </citation>
    <scope>NUCLEOTIDE SEQUENCE [LARGE SCALE GENOMIC DNA]</scope>
    <source>
        <strain evidence="10 11">CCMP1102</strain>
    </source>
</reference>
<feature type="non-terminal residue" evidence="10">
    <location>
        <position position="1"/>
    </location>
</feature>
<keyword evidence="3 10" id="KW-0378">Hydrolase</keyword>
<dbReference type="GO" id="GO:0043138">
    <property type="term" value="F:3'-5' DNA helicase activity"/>
    <property type="evidence" value="ECO:0007669"/>
    <property type="project" value="UniProtKB-EC"/>
</dbReference>
<dbReference type="InterPro" id="IPR014001">
    <property type="entry name" value="Helicase_ATP-bd"/>
</dbReference>
<dbReference type="GO" id="GO:0009378">
    <property type="term" value="F:four-way junction helicase activity"/>
    <property type="evidence" value="ECO:0007669"/>
    <property type="project" value="TreeGrafter"/>
</dbReference>
<evidence type="ECO:0000256" key="2">
    <source>
        <dbReference type="ARBA" id="ARBA00022741"/>
    </source>
</evidence>
<dbReference type="SMART" id="SM00487">
    <property type="entry name" value="DEXDc"/>
    <property type="match status" value="1"/>
</dbReference>
<dbReference type="SUPFAM" id="SSF52540">
    <property type="entry name" value="P-loop containing nucleoside triphosphate hydrolases"/>
    <property type="match status" value="1"/>
</dbReference>
<dbReference type="InterPro" id="IPR001650">
    <property type="entry name" value="Helicase_C-like"/>
</dbReference>
<dbReference type="SMART" id="SM00490">
    <property type="entry name" value="HELICc"/>
    <property type="match status" value="1"/>
</dbReference>
<evidence type="ECO:0000259" key="9">
    <source>
        <dbReference type="PROSITE" id="PS51194"/>
    </source>
</evidence>
<dbReference type="AlphaFoldDB" id="A0A1E7EWU5"/>
<dbReference type="PROSITE" id="PS51192">
    <property type="entry name" value="HELICASE_ATP_BIND_1"/>
    <property type="match status" value="1"/>
</dbReference>
<dbReference type="GO" id="GO:0000724">
    <property type="term" value="P:double-strand break repair via homologous recombination"/>
    <property type="evidence" value="ECO:0007669"/>
    <property type="project" value="TreeGrafter"/>
</dbReference>
<dbReference type="PANTHER" id="PTHR13710">
    <property type="entry name" value="DNA HELICASE RECQ FAMILY MEMBER"/>
    <property type="match status" value="1"/>
</dbReference>
<dbReference type="EC" id="5.6.2.4" evidence="7"/>